<feature type="chain" id="PRO_5002168165" description="Phosphatidylglycerol/phosphatidylinositol transfer protein" evidence="8">
    <location>
        <begin position="21"/>
        <end position="165"/>
    </location>
</feature>
<dbReference type="PANTHER" id="PTHR11306:SF0">
    <property type="entry name" value="PHOSPHATIDYLGLYCEROL_PHOSPHATIDYLINOSITOL TRANSFER PROTEIN"/>
    <property type="match status" value="1"/>
</dbReference>
<organism evidence="10 11">
    <name type="scientific">Phlebiopsis gigantea (strain 11061_1 CR5-6)</name>
    <name type="common">White-rot fungus</name>
    <name type="synonym">Peniophora gigantea</name>
    <dbReference type="NCBI Taxonomy" id="745531"/>
    <lineage>
        <taxon>Eukaryota</taxon>
        <taxon>Fungi</taxon>
        <taxon>Dikarya</taxon>
        <taxon>Basidiomycota</taxon>
        <taxon>Agaricomycotina</taxon>
        <taxon>Agaricomycetes</taxon>
        <taxon>Polyporales</taxon>
        <taxon>Phanerochaetaceae</taxon>
        <taxon>Phlebiopsis</taxon>
    </lineage>
</organism>
<dbReference type="STRING" id="745531.A0A0C3PWN6"/>
<dbReference type="GO" id="GO:0032934">
    <property type="term" value="F:sterol binding"/>
    <property type="evidence" value="ECO:0007669"/>
    <property type="project" value="InterPro"/>
</dbReference>
<dbReference type="SMART" id="SM00737">
    <property type="entry name" value="ML"/>
    <property type="match status" value="1"/>
</dbReference>
<evidence type="ECO:0000256" key="7">
    <source>
        <dbReference type="ARBA" id="ARBA00023055"/>
    </source>
</evidence>
<dbReference type="SUPFAM" id="SSF81296">
    <property type="entry name" value="E set domains"/>
    <property type="match status" value="1"/>
</dbReference>
<protein>
    <recommendedName>
        <fullName evidence="4">Phosphatidylglycerol/phosphatidylinositol transfer protein</fullName>
    </recommendedName>
</protein>
<dbReference type="InterPro" id="IPR039670">
    <property type="entry name" value="NPC2-like"/>
</dbReference>
<reference evidence="10 11" key="1">
    <citation type="journal article" date="2014" name="PLoS Genet.">
        <title>Analysis of the Phlebiopsis gigantea genome, transcriptome and secretome provides insight into its pioneer colonization strategies of wood.</title>
        <authorList>
            <person name="Hori C."/>
            <person name="Ishida T."/>
            <person name="Igarashi K."/>
            <person name="Samejima M."/>
            <person name="Suzuki H."/>
            <person name="Master E."/>
            <person name="Ferreira P."/>
            <person name="Ruiz-Duenas F.J."/>
            <person name="Held B."/>
            <person name="Canessa P."/>
            <person name="Larrondo L.F."/>
            <person name="Schmoll M."/>
            <person name="Druzhinina I.S."/>
            <person name="Kubicek C.P."/>
            <person name="Gaskell J.A."/>
            <person name="Kersten P."/>
            <person name="St John F."/>
            <person name="Glasner J."/>
            <person name="Sabat G."/>
            <person name="Splinter BonDurant S."/>
            <person name="Syed K."/>
            <person name="Yadav J."/>
            <person name="Mgbeahuruike A.C."/>
            <person name="Kovalchuk A."/>
            <person name="Asiegbu F.O."/>
            <person name="Lackner G."/>
            <person name="Hoffmeister D."/>
            <person name="Rencoret J."/>
            <person name="Gutierrez A."/>
            <person name="Sun H."/>
            <person name="Lindquist E."/>
            <person name="Barry K."/>
            <person name="Riley R."/>
            <person name="Grigoriev I.V."/>
            <person name="Henrissat B."/>
            <person name="Kues U."/>
            <person name="Berka R.M."/>
            <person name="Martinez A.T."/>
            <person name="Covert S.F."/>
            <person name="Blanchette R.A."/>
            <person name="Cullen D."/>
        </authorList>
    </citation>
    <scope>NUCLEOTIDE SEQUENCE [LARGE SCALE GENOMIC DNA]</scope>
    <source>
        <strain evidence="10 11">11061_1 CR5-6</strain>
    </source>
</reference>
<dbReference type="Pfam" id="PF02221">
    <property type="entry name" value="E1_DerP2_DerF2"/>
    <property type="match status" value="1"/>
</dbReference>
<dbReference type="PANTHER" id="PTHR11306">
    <property type="entry name" value="NIEMANN PICK TYPE C2 PROTEIN NPC2-RELATED"/>
    <property type="match status" value="1"/>
</dbReference>
<keyword evidence="5" id="KW-0813">Transport</keyword>
<dbReference type="InterPro" id="IPR033917">
    <property type="entry name" value="ML_PG-PI_TP"/>
</dbReference>
<comment type="function">
    <text evidence="1">Catalyzes the intermembrane transfer of phosphatidylglycerol and phosphatidylinositol.</text>
</comment>
<evidence type="ECO:0000256" key="1">
    <source>
        <dbReference type="ARBA" id="ARBA00002053"/>
    </source>
</evidence>
<dbReference type="AlphaFoldDB" id="A0A0C3PWN6"/>
<evidence type="ECO:0000256" key="8">
    <source>
        <dbReference type="SAM" id="SignalP"/>
    </source>
</evidence>
<dbReference type="Proteomes" id="UP000053257">
    <property type="component" value="Unassembled WGS sequence"/>
</dbReference>
<comment type="subunit">
    <text evidence="3">Monomer.</text>
</comment>
<evidence type="ECO:0000313" key="10">
    <source>
        <dbReference type="EMBL" id="KIP12433.1"/>
    </source>
</evidence>
<evidence type="ECO:0000256" key="5">
    <source>
        <dbReference type="ARBA" id="ARBA00022448"/>
    </source>
</evidence>
<keyword evidence="11" id="KW-1185">Reference proteome</keyword>
<accession>A0A0C3PWN6</accession>
<feature type="signal peptide" evidence="8">
    <location>
        <begin position="1"/>
        <end position="20"/>
    </location>
</feature>
<dbReference type="CDD" id="cd00917">
    <property type="entry name" value="PG-PI_TP"/>
    <property type="match status" value="1"/>
</dbReference>
<name>A0A0C3PWN6_PHLG1</name>
<evidence type="ECO:0000256" key="4">
    <source>
        <dbReference type="ARBA" id="ARBA00016056"/>
    </source>
</evidence>
<sequence>MTCFSFYALLALASVGFATAGFQEPLQGSGSLLSDKWKWTQCGKPSDPVRIKSIQVSPDPPQPGANMTVTVVGQANEQIEDGAYADVSVKVGRIQLIHREFDLCEEARNAHTDIQCPVEEGEYTVVHTVELPKEIPKAPFNVAVRGFTVEDEPLVCLDLTIDFRT</sequence>
<proteinExistence type="inferred from homology"/>
<dbReference type="Gene3D" id="2.70.220.10">
    <property type="entry name" value="Ganglioside GM2 activator"/>
    <property type="match status" value="1"/>
</dbReference>
<evidence type="ECO:0000256" key="2">
    <source>
        <dbReference type="ARBA" id="ARBA00006370"/>
    </source>
</evidence>
<evidence type="ECO:0000256" key="3">
    <source>
        <dbReference type="ARBA" id="ARBA00011245"/>
    </source>
</evidence>
<evidence type="ECO:0000313" key="11">
    <source>
        <dbReference type="Proteomes" id="UP000053257"/>
    </source>
</evidence>
<evidence type="ECO:0000259" key="9">
    <source>
        <dbReference type="SMART" id="SM00737"/>
    </source>
</evidence>
<feature type="domain" description="MD-2-related lipid-recognition" evidence="9">
    <location>
        <begin position="39"/>
        <end position="161"/>
    </location>
</feature>
<keyword evidence="6 8" id="KW-0732">Signal</keyword>
<gene>
    <name evidence="10" type="ORF">PHLGIDRAFT_81580</name>
</gene>
<dbReference type="EMBL" id="KN840439">
    <property type="protein sequence ID" value="KIP12433.1"/>
    <property type="molecule type" value="Genomic_DNA"/>
</dbReference>
<dbReference type="InterPro" id="IPR014756">
    <property type="entry name" value="Ig_E-set"/>
</dbReference>
<dbReference type="GO" id="GO:0032366">
    <property type="term" value="P:intracellular sterol transport"/>
    <property type="evidence" value="ECO:0007669"/>
    <property type="project" value="InterPro"/>
</dbReference>
<dbReference type="InterPro" id="IPR003172">
    <property type="entry name" value="ML_dom"/>
</dbReference>
<dbReference type="HOGENOM" id="CLU_097982_3_0_1"/>
<dbReference type="InterPro" id="IPR036846">
    <property type="entry name" value="GM2-AP_sf"/>
</dbReference>
<dbReference type="OrthoDB" id="6409159at2759"/>
<evidence type="ECO:0000256" key="6">
    <source>
        <dbReference type="ARBA" id="ARBA00022729"/>
    </source>
</evidence>
<comment type="similarity">
    <text evidence="2">Belongs to the NPC2 family.</text>
</comment>
<keyword evidence="7" id="KW-0445">Lipid transport</keyword>